<keyword evidence="1" id="KW-1133">Transmembrane helix</keyword>
<gene>
    <name evidence="2" type="ORF">ACD_4C00112G0002</name>
</gene>
<keyword evidence="1" id="KW-0472">Membrane</keyword>
<protein>
    <submittedName>
        <fullName evidence="2">Uncharacterized protein</fullName>
    </submittedName>
</protein>
<evidence type="ECO:0000313" key="2">
    <source>
        <dbReference type="EMBL" id="EKE26947.1"/>
    </source>
</evidence>
<dbReference type="AlphaFoldDB" id="K2FYH0"/>
<proteinExistence type="predicted"/>
<accession>K2FYH0</accession>
<organism evidence="2">
    <name type="scientific">uncultured bacterium</name>
    <name type="common">gcode 4</name>
    <dbReference type="NCBI Taxonomy" id="1234023"/>
    <lineage>
        <taxon>Bacteria</taxon>
        <taxon>environmental samples</taxon>
    </lineage>
</organism>
<reference evidence="2" key="1">
    <citation type="journal article" date="2012" name="Science">
        <title>Fermentation, hydrogen, and sulfur metabolism in multiple uncultivated bacterial phyla.</title>
        <authorList>
            <person name="Wrighton K.C."/>
            <person name="Thomas B.C."/>
            <person name="Sharon I."/>
            <person name="Miller C.S."/>
            <person name="Castelle C.J."/>
            <person name="VerBerkmoes N.C."/>
            <person name="Wilkins M.J."/>
            <person name="Hettich R.L."/>
            <person name="Lipton M.S."/>
            <person name="Williams K.H."/>
            <person name="Long P.E."/>
            <person name="Banfield J.F."/>
        </authorList>
    </citation>
    <scope>NUCLEOTIDE SEQUENCE [LARGE SCALE GENOMIC DNA]</scope>
</reference>
<sequence>MNKKIINTTLLVFIFLLIASFLYVKEDITWAKLNWTKKKDEIIQTESKFLLKNVKKFNYNQSYSGFILKEFQQSDDIYFSGSIFNFDWKSFSWKSLYVSNIQILKDGSDFIFKDESLSKSNWNTDKNITYLLRFIKGFSKMKLMWSGYDFDENNLKNWNLYDFNLFISWNIAFVISFENITEAKDRKKLFDEYKKKVEEVKNKYSSDPYVSNKLINELNKAYWIKISLLQ</sequence>
<name>K2FYH0_9BACT</name>
<dbReference type="EMBL" id="AMFJ01000628">
    <property type="protein sequence ID" value="EKE26947.1"/>
    <property type="molecule type" value="Genomic_DNA"/>
</dbReference>
<keyword evidence="1" id="KW-0812">Transmembrane</keyword>
<evidence type="ECO:0000256" key="1">
    <source>
        <dbReference type="SAM" id="Phobius"/>
    </source>
</evidence>
<feature type="transmembrane region" description="Helical" evidence="1">
    <location>
        <begin position="6"/>
        <end position="24"/>
    </location>
</feature>
<comment type="caution">
    <text evidence="2">The sequence shown here is derived from an EMBL/GenBank/DDBJ whole genome shotgun (WGS) entry which is preliminary data.</text>
</comment>